<dbReference type="Gene3D" id="2.60.40.4070">
    <property type="match status" value="1"/>
</dbReference>
<feature type="compositionally biased region" description="Low complexity" evidence="2">
    <location>
        <begin position="157"/>
        <end position="168"/>
    </location>
</feature>
<evidence type="ECO:0000256" key="1">
    <source>
        <dbReference type="ARBA" id="ARBA00022729"/>
    </source>
</evidence>
<evidence type="ECO:0000259" key="4">
    <source>
        <dbReference type="PROSITE" id="PS51841"/>
    </source>
</evidence>
<dbReference type="Gene3D" id="2.60.40.1260">
    <property type="entry name" value="Lamin Tail domain"/>
    <property type="match status" value="1"/>
</dbReference>
<accession>A0ABS9KUW0</accession>
<gene>
    <name evidence="5" type="ORF">LZZ85_17705</name>
</gene>
<organism evidence="5 6">
    <name type="scientific">Terrimonas ginsenosidimutans</name>
    <dbReference type="NCBI Taxonomy" id="2908004"/>
    <lineage>
        <taxon>Bacteria</taxon>
        <taxon>Pseudomonadati</taxon>
        <taxon>Bacteroidota</taxon>
        <taxon>Chitinophagia</taxon>
        <taxon>Chitinophagales</taxon>
        <taxon>Chitinophagaceae</taxon>
        <taxon>Terrimonas</taxon>
    </lineage>
</organism>
<dbReference type="SUPFAM" id="SSF74853">
    <property type="entry name" value="Lamin A/C globular tail domain"/>
    <property type="match status" value="1"/>
</dbReference>
<dbReference type="InterPro" id="IPR036415">
    <property type="entry name" value="Lamin_tail_dom_sf"/>
</dbReference>
<dbReference type="RefSeq" id="WP_237874674.1">
    <property type="nucleotide sequence ID" value="NZ_JAKLTR010000011.1"/>
</dbReference>
<proteinExistence type="predicted"/>
<feature type="signal peptide" evidence="3">
    <location>
        <begin position="1"/>
        <end position="18"/>
    </location>
</feature>
<dbReference type="Proteomes" id="UP001165367">
    <property type="component" value="Unassembled WGS sequence"/>
</dbReference>
<evidence type="ECO:0000256" key="3">
    <source>
        <dbReference type="SAM" id="SignalP"/>
    </source>
</evidence>
<sequence length="567" mass="62793">MKVLLLLLCTIIPVLADAQTRYSIVINEIMADPAPRVGLPDHEWIEILNTSEHPINLRGWRLGDNTTLSGYFPDQTLAAKQYLILCASSARTAMQPYGEVLAVPSFPSLDNAGEQLYLLSPDNKVIHAIRYADNWHDNTLKKEGGWSLEMIDAQNPCSGQSNWSSSNSPAGGTPGQPNTIAGINTDNSAPVPLRSYHSTLNRLIVVFNEPLDSITAVNLSNYRLIPAINIIKVVCRSPLFEEVELETDQPLDSLTVYELMINNVRDCQQNEMLRPITIKAGISSSSAAAKPVINEILFNPRPNGYDYVEIFNPGPLIIDVNQLYLANRNASGLVSNTVRISSTPYTLFPGEYLVATANPSVLNTQYFVMYPNKVLEVSLPSYPDDRGTVILMSLQGGILDEVNYSKDWHFKLIADPDGVALERVDPQMPAAAGSNWHSAASTVGHGTPTYQNSQFMTTPVMNAEIDLLPKVFSPDNDGIHDQVQIIYRTATSGLMANVMIFDIDGRLVRDLVRNQLLGASGYWNWDGIDDRQQLLPVGRYIIQVELFTLSGENRRIKKVVVLAKRLR</sequence>
<evidence type="ECO:0000313" key="5">
    <source>
        <dbReference type="EMBL" id="MCG2616137.1"/>
    </source>
</evidence>
<feature type="region of interest" description="Disordered" evidence="2">
    <location>
        <begin position="157"/>
        <end position="176"/>
    </location>
</feature>
<name>A0ABS9KUW0_9BACT</name>
<dbReference type="InterPro" id="IPR014755">
    <property type="entry name" value="Cu-Rt/internalin_Ig-like"/>
</dbReference>
<evidence type="ECO:0000256" key="2">
    <source>
        <dbReference type="SAM" id="MobiDB-lite"/>
    </source>
</evidence>
<dbReference type="InterPro" id="IPR001322">
    <property type="entry name" value="Lamin_tail_dom"/>
</dbReference>
<reference evidence="5" key="1">
    <citation type="submission" date="2022-01" db="EMBL/GenBank/DDBJ databases">
        <authorList>
            <person name="Jo J.-H."/>
            <person name="Im W.-T."/>
        </authorList>
    </citation>
    <scope>NUCLEOTIDE SEQUENCE</scope>
    <source>
        <strain evidence="5">NA20</strain>
    </source>
</reference>
<dbReference type="Gene3D" id="2.60.40.1220">
    <property type="match status" value="1"/>
</dbReference>
<keyword evidence="6" id="KW-1185">Reference proteome</keyword>
<dbReference type="PROSITE" id="PS51841">
    <property type="entry name" value="LTD"/>
    <property type="match status" value="1"/>
</dbReference>
<protein>
    <submittedName>
        <fullName evidence="5">Lamin tail domain-containing protein</fullName>
    </submittedName>
</protein>
<feature type="domain" description="LTD" evidence="4">
    <location>
        <begin position="20"/>
        <end position="133"/>
    </location>
</feature>
<evidence type="ECO:0000313" key="6">
    <source>
        <dbReference type="Proteomes" id="UP001165367"/>
    </source>
</evidence>
<dbReference type="Pfam" id="PF00932">
    <property type="entry name" value="LTD"/>
    <property type="match status" value="1"/>
</dbReference>
<comment type="caution">
    <text evidence="5">The sequence shown here is derived from an EMBL/GenBank/DDBJ whole genome shotgun (WGS) entry which is preliminary data.</text>
</comment>
<dbReference type="EMBL" id="JAKLTR010000011">
    <property type="protein sequence ID" value="MCG2616137.1"/>
    <property type="molecule type" value="Genomic_DNA"/>
</dbReference>
<feature type="chain" id="PRO_5047449823" evidence="3">
    <location>
        <begin position="19"/>
        <end position="567"/>
    </location>
</feature>
<keyword evidence="1 3" id="KW-0732">Signal</keyword>